<dbReference type="RefSeq" id="WP_213126077.1">
    <property type="nucleotide sequence ID" value="NZ_JAGYPG010000003.1"/>
</dbReference>
<evidence type="ECO:0000313" key="2">
    <source>
        <dbReference type="Proteomes" id="UP000681414"/>
    </source>
</evidence>
<dbReference type="EMBL" id="JAGYPG010000003">
    <property type="protein sequence ID" value="MBS4196864.1"/>
    <property type="molecule type" value="Genomic_DNA"/>
</dbReference>
<sequence length="100" mass="11805">MGKQSITKQELSSLERVLKKNRKSFTKLLAYGNVELTAESRQDLLKVIDTIENTENWIEDIQHQLFDRKTLRRSLRNTLVTLVFASELTDDFYHQYVESK</sequence>
<comment type="caution">
    <text evidence="1">The sequence shown here is derived from an EMBL/GenBank/DDBJ whole genome shotgun (WGS) entry which is preliminary data.</text>
</comment>
<proteinExistence type="predicted"/>
<evidence type="ECO:0000313" key="1">
    <source>
        <dbReference type="EMBL" id="MBS4196864.1"/>
    </source>
</evidence>
<keyword evidence="2" id="KW-1185">Reference proteome</keyword>
<name>A0A942YIE2_9BACI</name>
<organism evidence="1 2">
    <name type="scientific">Lederbergia citri</name>
    <dbReference type="NCBI Taxonomy" id="2833580"/>
    <lineage>
        <taxon>Bacteria</taxon>
        <taxon>Bacillati</taxon>
        <taxon>Bacillota</taxon>
        <taxon>Bacilli</taxon>
        <taxon>Bacillales</taxon>
        <taxon>Bacillaceae</taxon>
        <taxon>Lederbergia</taxon>
    </lineage>
</organism>
<gene>
    <name evidence="1" type="ORF">KHA97_17590</name>
</gene>
<dbReference type="AlphaFoldDB" id="A0A942YIE2"/>
<accession>A0A942YIE2</accession>
<dbReference type="Proteomes" id="UP000681414">
    <property type="component" value="Unassembled WGS sequence"/>
</dbReference>
<reference evidence="1 2" key="1">
    <citation type="submission" date="2021-05" db="EMBL/GenBank/DDBJ databases">
        <title>Novel Bacillus species.</title>
        <authorList>
            <person name="Liu G."/>
        </authorList>
    </citation>
    <scope>NUCLEOTIDE SEQUENCE [LARGE SCALE GENOMIC DNA]</scope>
    <source>
        <strain evidence="2">FJAT-49780</strain>
    </source>
</reference>
<protein>
    <submittedName>
        <fullName evidence="1">Uncharacterized protein</fullName>
    </submittedName>
</protein>